<dbReference type="NCBIfam" id="TIGR02227">
    <property type="entry name" value="sigpep_I_bact"/>
    <property type="match status" value="1"/>
</dbReference>
<evidence type="ECO:0000313" key="11">
    <source>
        <dbReference type="EMBL" id="RVU39525.1"/>
    </source>
</evidence>
<dbReference type="Gene3D" id="2.10.109.10">
    <property type="entry name" value="Umud Fragment, subunit A"/>
    <property type="match status" value="1"/>
</dbReference>
<dbReference type="PROSITE" id="PS00761">
    <property type="entry name" value="SPASE_I_3"/>
    <property type="match status" value="1"/>
</dbReference>
<evidence type="ECO:0000313" key="12">
    <source>
        <dbReference type="Proteomes" id="UP000287447"/>
    </source>
</evidence>
<dbReference type="InterPro" id="IPR019756">
    <property type="entry name" value="Pept_S26A_signal_pept_1_Ser-AS"/>
</dbReference>
<dbReference type="Pfam" id="PF10502">
    <property type="entry name" value="Peptidase_S26"/>
    <property type="match status" value="1"/>
</dbReference>
<dbReference type="InterPro" id="IPR019758">
    <property type="entry name" value="Pept_S26A_signal_pept_1_CS"/>
</dbReference>
<keyword evidence="5 8" id="KW-0645">Protease</keyword>
<feature type="active site" evidence="7">
    <location>
        <position position="92"/>
    </location>
</feature>
<dbReference type="GO" id="GO:0016020">
    <property type="term" value="C:membrane"/>
    <property type="evidence" value="ECO:0007669"/>
    <property type="project" value="UniProtKB-SubCell"/>
</dbReference>
<evidence type="ECO:0000256" key="6">
    <source>
        <dbReference type="ARBA" id="ARBA00022801"/>
    </source>
</evidence>
<comment type="caution">
    <text evidence="11">The sequence shown here is derived from an EMBL/GenBank/DDBJ whole genome shotgun (WGS) entry which is preliminary data.</text>
</comment>
<evidence type="ECO:0000256" key="3">
    <source>
        <dbReference type="ARBA" id="ARBA00013208"/>
    </source>
</evidence>
<evidence type="ECO:0000256" key="9">
    <source>
        <dbReference type="RuleBase" id="RU362042"/>
    </source>
</evidence>
<comment type="similarity">
    <text evidence="2 9">Belongs to the peptidase S26 family.</text>
</comment>
<dbReference type="InterPro" id="IPR019533">
    <property type="entry name" value="Peptidase_S26"/>
</dbReference>
<evidence type="ECO:0000256" key="2">
    <source>
        <dbReference type="ARBA" id="ARBA00009370"/>
    </source>
</evidence>
<dbReference type="Proteomes" id="UP000287447">
    <property type="component" value="Unassembled WGS sequence"/>
</dbReference>
<dbReference type="EMBL" id="SADE01000001">
    <property type="protein sequence ID" value="RVU39525.1"/>
    <property type="molecule type" value="Genomic_DNA"/>
</dbReference>
<reference evidence="12" key="1">
    <citation type="submission" date="2019-01" db="EMBL/GenBank/DDBJ databases">
        <title>Gri0909 isolated from a small marine red alga.</title>
        <authorList>
            <person name="Kim J."/>
            <person name="Jeong S.E."/>
            <person name="Jeon C.O."/>
        </authorList>
    </citation>
    <scope>NUCLEOTIDE SEQUENCE [LARGE SCALE GENOMIC DNA]</scope>
    <source>
        <strain evidence="12">Gri0909</strain>
    </source>
</reference>
<comment type="subcellular location">
    <subcellularLocation>
        <location evidence="9">Membrane</location>
        <topology evidence="9">Single-pass type II membrane protein</topology>
    </subcellularLocation>
</comment>
<dbReference type="InterPro" id="IPR036286">
    <property type="entry name" value="LexA/Signal_pep-like_sf"/>
</dbReference>
<evidence type="ECO:0000256" key="1">
    <source>
        <dbReference type="ARBA" id="ARBA00000677"/>
    </source>
</evidence>
<dbReference type="PANTHER" id="PTHR43390:SF1">
    <property type="entry name" value="CHLOROPLAST PROCESSING PEPTIDASE"/>
    <property type="match status" value="1"/>
</dbReference>
<dbReference type="PROSITE" id="PS00501">
    <property type="entry name" value="SPASE_I_1"/>
    <property type="match status" value="1"/>
</dbReference>
<dbReference type="GO" id="GO:0004252">
    <property type="term" value="F:serine-type endopeptidase activity"/>
    <property type="evidence" value="ECO:0007669"/>
    <property type="project" value="InterPro"/>
</dbReference>
<gene>
    <name evidence="11" type="primary">lepB</name>
    <name evidence="11" type="ORF">EOI86_09935</name>
</gene>
<dbReference type="CDD" id="cd06530">
    <property type="entry name" value="S26_SPase_I"/>
    <property type="match status" value="1"/>
</dbReference>
<dbReference type="EC" id="3.4.21.89" evidence="3 8"/>
<dbReference type="RefSeq" id="WP_127764896.1">
    <property type="nucleotide sequence ID" value="NZ_SADE01000001.1"/>
</dbReference>
<protein>
    <recommendedName>
        <fullName evidence="4 8">Signal peptidase I</fullName>
        <ecNumber evidence="3 8">3.4.21.89</ecNumber>
    </recommendedName>
</protein>
<dbReference type="OrthoDB" id="9815782at2"/>
<dbReference type="PROSITE" id="PS00760">
    <property type="entry name" value="SPASE_I_2"/>
    <property type="match status" value="1"/>
</dbReference>
<proteinExistence type="inferred from homology"/>
<comment type="catalytic activity">
    <reaction evidence="1 8">
        <text>Cleavage of hydrophobic, N-terminal signal or leader sequences from secreted and periplasmic proteins.</text>
        <dbReference type="EC" id="3.4.21.89"/>
    </reaction>
</comment>
<keyword evidence="12" id="KW-1185">Reference proteome</keyword>
<keyword evidence="6 8" id="KW-0378">Hydrolase</keyword>
<organism evidence="11 12">
    <name type="scientific">Hwanghaeella grinnelliae</name>
    <dbReference type="NCBI Taxonomy" id="2500179"/>
    <lineage>
        <taxon>Bacteria</taxon>
        <taxon>Pseudomonadati</taxon>
        <taxon>Pseudomonadota</taxon>
        <taxon>Alphaproteobacteria</taxon>
        <taxon>Rhodospirillales</taxon>
        <taxon>Rhodospirillaceae</taxon>
        <taxon>Hwanghaeella</taxon>
    </lineage>
</organism>
<dbReference type="GO" id="GO:0009003">
    <property type="term" value="F:signal peptidase activity"/>
    <property type="evidence" value="ECO:0007669"/>
    <property type="project" value="UniProtKB-EC"/>
</dbReference>
<name>A0A3S2VTM7_9PROT</name>
<accession>A0A3S2VTM7</accession>
<feature type="domain" description="Peptidase S26" evidence="10">
    <location>
        <begin position="2"/>
        <end position="207"/>
    </location>
</feature>
<dbReference type="GO" id="GO:0006465">
    <property type="term" value="P:signal peptide processing"/>
    <property type="evidence" value="ECO:0007669"/>
    <property type="project" value="InterPro"/>
</dbReference>
<dbReference type="InterPro" id="IPR019757">
    <property type="entry name" value="Pept_S26A_signal_pept_1_Lys-AS"/>
</dbReference>
<dbReference type="PRINTS" id="PR00727">
    <property type="entry name" value="LEADERPTASE"/>
</dbReference>
<evidence type="ECO:0000256" key="7">
    <source>
        <dbReference type="PIRSR" id="PIRSR600223-1"/>
    </source>
</evidence>
<dbReference type="PANTHER" id="PTHR43390">
    <property type="entry name" value="SIGNAL PEPTIDASE I"/>
    <property type="match status" value="1"/>
</dbReference>
<evidence type="ECO:0000256" key="8">
    <source>
        <dbReference type="RuleBase" id="RU003993"/>
    </source>
</evidence>
<sequence length="238" mass="27123">MELFKTLVFALAIALGVRTFAFEPFNIPSGSMIPTLLIGDYLFVSKFSYGYSQYSFPLGLIPFSGRILGDEPERGDVAVFRLPTDTKIDYIKRVIGLPGDKIQVTGGILHINGKAVERRRMEDYVVNRGTVAEKHIRQYEETLPNGVKHRIIEERGDNWHLDNTRVYTVPEGHYFMMGDNRDNSQDSRVLSQVGFVPAENLIGRAERLFFSTDGSAEVWEIWNWPFAIRYGRLLNGIN</sequence>
<evidence type="ECO:0000256" key="4">
    <source>
        <dbReference type="ARBA" id="ARBA00019232"/>
    </source>
</evidence>
<dbReference type="SUPFAM" id="SSF51306">
    <property type="entry name" value="LexA/Signal peptidase"/>
    <property type="match status" value="1"/>
</dbReference>
<evidence type="ECO:0000259" key="10">
    <source>
        <dbReference type="Pfam" id="PF10502"/>
    </source>
</evidence>
<feature type="active site" evidence="7">
    <location>
        <position position="31"/>
    </location>
</feature>
<dbReference type="AlphaFoldDB" id="A0A3S2VTM7"/>
<dbReference type="InterPro" id="IPR000223">
    <property type="entry name" value="Pept_S26A_signal_pept_1"/>
</dbReference>
<evidence type="ECO:0000256" key="5">
    <source>
        <dbReference type="ARBA" id="ARBA00022670"/>
    </source>
</evidence>